<dbReference type="RefSeq" id="WP_109742733.1">
    <property type="nucleotide sequence ID" value="NZ_QGGO01000008.1"/>
</dbReference>
<dbReference type="Gene3D" id="1.10.530.10">
    <property type="match status" value="1"/>
</dbReference>
<organism evidence="1 2">
    <name type="scientific">Arcicella aurantiaca</name>
    <dbReference type="NCBI Taxonomy" id="591202"/>
    <lineage>
        <taxon>Bacteria</taxon>
        <taxon>Pseudomonadati</taxon>
        <taxon>Bacteroidota</taxon>
        <taxon>Cytophagia</taxon>
        <taxon>Cytophagales</taxon>
        <taxon>Flectobacillaceae</taxon>
        <taxon>Arcicella</taxon>
    </lineage>
</organism>
<name>A0A316EER0_9BACT</name>
<dbReference type="PANTHER" id="PTHR34408">
    <property type="entry name" value="FAMILY PROTEIN, PUTATIVE-RELATED"/>
    <property type="match status" value="1"/>
</dbReference>
<reference evidence="1 2" key="1">
    <citation type="submission" date="2018-05" db="EMBL/GenBank/DDBJ databases">
        <title>Genomic Encyclopedia of Archaeal and Bacterial Type Strains, Phase II (KMG-II): from individual species to whole genera.</title>
        <authorList>
            <person name="Goeker M."/>
        </authorList>
    </citation>
    <scope>NUCLEOTIDE SEQUENCE [LARGE SCALE GENOMIC DNA]</scope>
    <source>
        <strain evidence="1 2">DSM 22214</strain>
    </source>
</reference>
<keyword evidence="2" id="KW-1185">Reference proteome</keyword>
<proteinExistence type="predicted"/>
<dbReference type="InterPro" id="IPR052354">
    <property type="entry name" value="Cell_Wall_Dynamics_Protein"/>
</dbReference>
<evidence type="ECO:0000313" key="2">
    <source>
        <dbReference type="Proteomes" id="UP000245489"/>
    </source>
</evidence>
<dbReference type="EMBL" id="QGGO01000008">
    <property type="protein sequence ID" value="PWK27169.1"/>
    <property type="molecule type" value="Genomic_DNA"/>
</dbReference>
<sequence>MIFVEELSKIMPNAKPTRLHSFCSMFQHFQSLHQIINKVAIAQMLAQVAHESAELTYTREIASGSAYEGRKDLGNTNVGDGKKYKGRGYIQLTGRDNYIAFTKWLHKYNLYSGFDFEQTPEAVGDDLCLSFLTIIFFWEEKGLYNPEIYYNCAKTTKIINGGYNGLESRSRYFERAKKILS</sequence>
<dbReference type="SUPFAM" id="SSF53955">
    <property type="entry name" value="Lysozyme-like"/>
    <property type="match status" value="1"/>
</dbReference>
<dbReference type="Proteomes" id="UP000245489">
    <property type="component" value="Unassembled WGS sequence"/>
</dbReference>
<dbReference type="OrthoDB" id="882303at2"/>
<dbReference type="AlphaFoldDB" id="A0A316EER0"/>
<gene>
    <name evidence="1" type="ORF">LV89_01984</name>
</gene>
<evidence type="ECO:0000313" key="1">
    <source>
        <dbReference type="EMBL" id="PWK27169.1"/>
    </source>
</evidence>
<dbReference type="InterPro" id="IPR023346">
    <property type="entry name" value="Lysozyme-like_dom_sf"/>
</dbReference>
<accession>A0A316EER0</accession>
<comment type="caution">
    <text evidence="1">The sequence shown here is derived from an EMBL/GenBank/DDBJ whole genome shotgun (WGS) entry which is preliminary data.</text>
</comment>
<protein>
    <submittedName>
        <fullName evidence="1">Putative chitinase</fullName>
    </submittedName>
</protein>